<evidence type="ECO:0000313" key="3">
    <source>
        <dbReference type="EMBL" id="KAK1013320.1"/>
    </source>
</evidence>
<dbReference type="Proteomes" id="UP001175353">
    <property type="component" value="Unassembled WGS sequence"/>
</dbReference>
<dbReference type="EMBL" id="JAUJLE010000006">
    <property type="protein sequence ID" value="KAK1013320.1"/>
    <property type="molecule type" value="Genomic_DNA"/>
</dbReference>
<organism evidence="2 4">
    <name type="scientific">Friedmanniomyces endolithicus</name>
    <dbReference type="NCBI Taxonomy" id="329885"/>
    <lineage>
        <taxon>Eukaryota</taxon>
        <taxon>Fungi</taxon>
        <taxon>Dikarya</taxon>
        <taxon>Ascomycota</taxon>
        <taxon>Pezizomycotina</taxon>
        <taxon>Dothideomycetes</taxon>
        <taxon>Dothideomycetidae</taxon>
        <taxon>Mycosphaerellales</taxon>
        <taxon>Teratosphaeriaceae</taxon>
        <taxon>Friedmanniomyces</taxon>
    </lineage>
</organism>
<reference evidence="3" key="2">
    <citation type="submission" date="2023-06" db="EMBL/GenBank/DDBJ databases">
        <title>Black Yeasts Isolated from many extreme environments.</title>
        <authorList>
            <person name="Coleine C."/>
            <person name="Stajich J.E."/>
            <person name="Selbmann L."/>
        </authorList>
    </citation>
    <scope>NUCLEOTIDE SEQUENCE</scope>
    <source>
        <strain evidence="3">CCFEE 5200</strain>
    </source>
</reference>
<accession>A0AAN6G0Y4</accession>
<dbReference type="EMBL" id="JASUXU010000002">
    <property type="protein sequence ID" value="KAK0327746.1"/>
    <property type="molecule type" value="Genomic_DNA"/>
</dbReference>
<keyword evidence="5" id="KW-1185">Reference proteome</keyword>
<proteinExistence type="predicted"/>
<gene>
    <name evidence="2" type="ORF">LTR82_001263</name>
    <name evidence="3" type="ORF">LTR91_001632</name>
</gene>
<evidence type="ECO:0000313" key="5">
    <source>
        <dbReference type="Proteomes" id="UP001175353"/>
    </source>
</evidence>
<reference evidence="2" key="1">
    <citation type="submission" date="2021-12" db="EMBL/GenBank/DDBJ databases">
        <title>Black yeast isolated from Biological Soil Crust.</title>
        <authorList>
            <person name="Kurbessoian T."/>
        </authorList>
    </citation>
    <scope>NUCLEOTIDE SEQUENCE</scope>
    <source>
        <strain evidence="2">CCFEE 5208</strain>
    </source>
</reference>
<protein>
    <submittedName>
        <fullName evidence="2">Uncharacterized protein</fullName>
    </submittedName>
</protein>
<name>A0AAN6G0Y4_9PEZI</name>
<evidence type="ECO:0000313" key="2">
    <source>
        <dbReference type="EMBL" id="KAK0327746.1"/>
    </source>
</evidence>
<dbReference type="AlphaFoldDB" id="A0AAN6G0Y4"/>
<evidence type="ECO:0000313" key="4">
    <source>
        <dbReference type="Proteomes" id="UP001168146"/>
    </source>
</evidence>
<dbReference type="Proteomes" id="UP001168146">
    <property type="component" value="Unassembled WGS sequence"/>
</dbReference>
<evidence type="ECO:0000256" key="1">
    <source>
        <dbReference type="SAM" id="MobiDB-lite"/>
    </source>
</evidence>
<sequence>MAATLLSLFRRSPPPVSPINLPFTALTNPYSAQRPWPPNFSHLSPKHKFRLERRYRRRTQLKWARPQWKKFTTLVQWGSILWVVGYGLLYLEMGNKGRTVADEARDWMKGQVKGMEGEMAAWSVVPSVAEPAATTLACRSGDGSKRSQSRQQEHPAAVSSHTSSKQGRAEPHKKATRYNIDLRIMRLRTYIAFLFLAATASTTKVPATLQQPPCDDNHAKAHALFATTKQARECLAALTTYSANVHNATSPYTAFSSAMDAYEWTQDRLCRWQRLTQFPPTNYARHDAAFKPVREAWESVVAGRDHMRREVWGGWEVVRDVCWGRAMMDRQEAKEL</sequence>
<comment type="caution">
    <text evidence="2">The sequence shown here is derived from an EMBL/GenBank/DDBJ whole genome shotgun (WGS) entry which is preliminary data.</text>
</comment>
<feature type="region of interest" description="Disordered" evidence="1">
    <location>
        <begin position="138"/>
        <end position="173"/>
    </location>
</feature>